<name>A0A3S4LM64_CHRVL</name>
<dbReference type="GO" id="GO:0004069">
    <property type="term" value="F:L-aspartate:2-oxoglutarate aminotransferase activity"/>
    <property type="evidence" value="ECO:0007669"/>
    <property type="project" value="InterPro"/>
</dbReference>
<dbReference type="PANTHER" id="PTHR43403">
    <property type="entry name" value="NAD-SPECIFIC GLUTAMATE DEHYDROGENASE"/>
    <property type="match status" value="1"/>
</dbReference>
<dbReference type="Pfam" id="PF05088">
    <property type="entry name" value="Bac_GDH_CD"/>
    <property type="match status" value="1"/>
</dbReference>
<reference evidence="2 3" key="1">
    <citation type="submission" date="2018-12" db="EMBL/GenBank/DDBJ databases">
        <authorList>
            <consortium name="Pathogen Informatics"/>
        </authorList>
    </citation>
    <scope>NUCLEOTIDE SEQUENCE [LARGE SCALE GENOMIC DNA]</scope>
    <source>
        <strain evidence="2 3">NCTC9695</strain>
    </source>
</reference>
<dbReference type="EC" id="1.4.1.2" evidence="2"/>
<dbReference type="InterPro" id="IPR036291">
    <property type="entry name" value="NAD(P)-bd_dom_sf"/>
</dbReference>
<dbReference type="InterPro" id="IPR007780">
    <property type="entry name" value="NAD_Glu_DH_bac"/>
</dbReference>
<proteinExistence type="predicted"/>
<dbReference type="Gene3D" id="3.40.50.720">
    <property type="entry name" value="NAD(P)-binding Rossmann-like Domain"/>
    <property type="match status" value="1"/>
</dbReference>
<keyword evidence="2" id="KW-0560">Oxidoreductase</keyword>
<dbReference type="Proteomes" id="UP000275777">
    <property type="component" value="Chromosome"/>
</dbReference>
<dbReference type="EMBL" id="LR134182">
    <property type="protein sequence ID" value="VEB44013.1"/>
    <property type="molecule type" value="Genomic_DNA"/>
</dbReference>
<evidence type="ECO:0000313" key="2">
    <source>
        <dbReference type="EMBL" id="VEB44013.1"/>
    </source>
</evidence>
<dbReference type="GO" id="GO:0004352">
    <property type="term" value="F:glutamate dehydrogenase (NAD+) activity"/>
    <property type="evidence" value="ECO:0007669"/>
    <property type="project" value="UniProtKB-EC"/>
</dbReference>
<dbReference type="SUPFAM" id="SSF51735">
    <property type="entry name" value="NAD(P)-binding Rossmann-fold domains"/>
    <property type="match status" value="1"/>
</dbReference>
<organism evidence="2 3">
    <name type="scientific">Chromobacterium violaceum</name>
    <dbReference type="NCBI Taxonomy" id="536"/>
    <lineage>
        <taxon>Bacteria</taxon>
        <taxon>Pseudomonadati</taxon>
        <taxon>Pseudomonadota</taxon>
        <taxon>Betaproteobacteria</taxon>
        <taxon>Neisseriales</taxon>
        <taxon>Chromobacteriaceae</taxon>
        <taxon>Chromobacterium</taxon>
    </lineage>
</organism>
<sequence>MKAWLETDKDQMAPNELIHEILKAKIDLLYNGGIGTYIKASTQSHADARDRACDPVRVNGNQLQAKVVAEGGNLTCTQLGRVEFALAGGRIATDAIDNSAGVDCSDHEVNIKILLGAVMQAGDMTLKQRNELLAEMTEEVGHLVLRNNILQTQVLAIKRLEAASMLSTHARMIAHMEKTGELNREIEYLPSETRSTSAVSPARA</sequence>
<evidence type="ECO:0000259" key="1">
    <source>
        <dbReference type="Pfam" id="PF05088"/>
    </source>
</evidence>
<gene>
    <name evidence="2" type="primary">gdhB_4</name>
    <name evidence="2" type="ORF">NCTC9695_04482</name>
</gene>
<feature type="domain" description="NAD-glutamate dehydrogenase catalytic" evidence="1">
    <location>
        <begin position="1"/>
        <end position="157"/>
    </location>
</feature>
<dbReference type="AlphaFoldDB" id="A0A3S4LM64"/>
<evidence type="ECO:0000313" key="3">
    <source>
        <dbReference type="Proteomes" id="UP000275777"/>
    </source>
</evidence>
<dbReference type="PANTHER" id="PTHR43403:SF1">
    <property type="entry name" value="NAD-SPECIFIC GLUTAMATE DEHYDROGENASE"/>
    <property type="match status" value="1"/>
</dbReference>
<protein>
    <submittedName>
        <fullName evidence="2">NAD-specific glutamate dehydrogenase</fullName>
        <ecNumber evidence="2">1.4.1.2</ecNumber>
    </submittedName>
</protein>
<dbReference type="GO" id="GO:0006538">
    <property type="term" value="P:L-glutamate catabolic process"/>
    <property type="evidence" value="ECO:0007669"/>
    <property type="project" value="InterPro"/>
</dbReference>
<accession>A0A3S4LM64</accession>
<dbReference type="InterPro" id="IPR028971">
    <property type="entry name" value="NAD-GDH_cat"/>
</dbReference>